<proteinExistence type="inferred from homology"/>
<dbReference type="OrthoDB" id="419598at2759"/>
<dbReference type="NCBIfam" id="TIGR03649">
    <property type="entry name" value="ergot_EASG"/>
    <property type="match status" value="1"/>
</dbReference>
<reference evidence="6 7" key="1">
    <citation type="submission" date="2020-01" db="EMBL/GenBank/DDBJ databases">
        <authorList>
            <person name="Gupta K D."/>
        </authorList>
    </citation>
    <scope>NUCLEOTIDE SEQUENCE [LARGE SCALE GENOMIC DNA]</scope>
</reference>
<feature type="domain" description="NmrA-like" evidence="5">
    <location>
        <begin position="17"/>
        <end position="262"/>
    </location>
</feature>
<comment type="similarity">
    <text evidence="2">Belongs to the fgaFS/easG family.</text>
</comment>
<comment type="caution">
    <text evidence="6">The sequence shown here is derived from an EMBL/GenBank/DDBJ whole genome shotgun (WGS) entry which is preliminary data.</text>
</comment>
<protein>
    <recommendedName>
        <fullName evidence="5">NmrA-like domain-containing protein</fullName>
    </recommendedName>
</protein>
<name>A0A8S0VT86_CYCAE</name>
<dbReference type="SUPFAM" id="SSF51735">
    <property type="entry name" value="NAD(P)-binding Rossmann-fold domains"/>
    <property type="match status" value="1"/>
</dbReference>
<dbReference type="InterPro" id="IPR036291">
    <property type="entry name" value="NAD(P)-bd_dom_sf"/>
</dbReference>
<evidence type="ECO:0000256" key="1">
    <source>
        <dbReference type="ARBA" id="ARBA00005107"/>
    </source>
</evidence>
<evidence type="ECO:0000259" key="5">
    <source>
        <dbReference type="Pfam" id="PF05368"/>
    </source>
</evidence>
<organism evidence="6 7">
    <name type="scientific">Cyclocybe aegerita</name>
    <name type="common">Black poplar mushroom</name>
    <name type="synonym">Agrocybe aegerita</name>
    <dbReference type="NCBI Taxonomy" id="1973307"/>
    <lineage>
        <taxon>Eukaryota</taxon>
        <taxon>Fungi</taxon>
        <taxon>Dikarya</taxon>
        <taxon>Basidiomycota</taxon>
        <taxon>Agaricomycotina</taxon>
        <taxon>Agaricomycetes</taxon>
        <taxon>Agaricomycetidae</taxon>
        <taxon>Agaricales</taxon>
        <taxon>Agaricineae</taxon>
        <taxon>Bolbitiaceae</taxon>
        <taxon>Cyclocybe</taxon>
    </lineage>
</organism>
<accession>A0A8S0VT86</accession>
<keyword evidence="4" id="KW-0560">Oxidoreductase</keyword>
<keyword evidence="7" id="KW-1185">Reference proteome</keyword>
<dbReference type="Gene3D" id="3.40.50.720">
    <property type="entry name" value="NAD(P)-binding Rossmann-like Domain"/>
    <property type="match status" value="1"/>
</dbReference>
<keyword evidence="3" id="KW-0017">Alkaloid metabolism</keyword>
<evidence type="ECO:0000256" key="3">
    <source>
        <dbReference type="ARBA" id="ARBA00022589"/>
    </source>
</evidence>
<dbReference type="InterPro" id="IPR019901">
    <property type="entry name" value="Ergot_alkaloid_biosynthesis"/>
</dbReference>
<dbReference type="Gene3D" id="3.90.25.10">
    <property type="entry name" value="UDP-galactose 4-epimerase, domain 1"/>
    <property type="match status" value="1"/>
</dbReference>
<evidence type="ECO:0000256" key="2">
    <source>
        <dbReference type="ARBA" id="ARBA00005372"/>
    </source>
</evidence>
<gene>
    <name evidence="6" type="ORF">AAE3_LOCUS10723</name>
</gene>
<dbReference type="GO" id="GO:0009820">
    <property type="term" value="P:alkaloid metabolic process"/>
    <property type="evidence" value="ECO:0007669"/>
    <property type="project" value="UniProtKB-KW"/>
</dbReference>
<sequence>MQYTISQTFTNTTRTTMTTLITGGTGHVGSHLAKLLHAASYPVLITSRKGVAPEPFKAVTFNWEDASTFENPFKADANIDKLFLISPDHKDPVPVAKPFIDLAVSKGVKRIVLVSASQLEKGDDFYGKLHEYIAGLGVEYAVLRPTWFIENFATTFIESINKENSFRTVSKSGKVPFIGVEDIAKAAFDALIAEKSPNTDYYVLGPETVSYDQAAEILSQVIGRKITHKQLTNEEEVEFFKSLGMTQEYSETLNGLDAIIADGAEEKRVGTPKHLYTGTRTLRQFFEANKKLWTK</sequence>
<dbReference type="AlphaFoldDB" id="A0A8S0VT86"/>
<comment type="pathway">
    <text evidence="1">Alkaloid biosynthesis; ergot alkaloid biosynthesis.</text>
</comment>
<dbReference type="PANTHER" id="PTHR43162:SF1">
    <property type="entry name" value="PRESTALK A DIFFERENTIATION PROTEIN A"/>
    <property type="match status" value="1"/>
</dbReference>
<dbReference type="Pfam" id="PF05368">
    <property type="entry name" value="NmrA"/>
    <property type="match status" value="1"/>
</dbReference>
<dbReference type="EMBL" id="CACVBS010000068">
    <property type="protein sequence ID" value="CAA7268329.1"/>
    <property type="molecule type" value="Genomic_DNA"/>
</dbReference>
<evidence type="ECO:0000313" key="7">
    <source>
        <dbReference type="Proteomes" id="UP000467700"/>
    </source>
</evidence>
<dbReference type="InterPro" id="IPR051604">
    <property type="entry name" value="Ergot_Alk_Oxidoreductase"/>
</dbReference>
<evidence type="ECO:0000256" key="4">
    <source>
        <dbReference type="ARBA" id="ARBA00023002"/>
    </source>
</evidence>
<dbReference type="InterPro" id="IPR008030">
    <property type="entry name" value="NmrA-like"/>
</dbReference>
<evidence type="ECO:0000313" key="6">
    <source>
        <dbReference type="EMBL" id="CAA7268329.1"/>
    </source>
</evidence>
<dbReference type="PANTHER" id="PTHR43162">
    <property type="match status" value="1"/>
</dbReference>
<dbReference type="GO" id="GO:0016491">
    <property type="term" value="F:oxidoreductase activity"/>
    <property type="evidence" value="ECO:0007669"/>
    <property type="project" value="UniProtKB-KW"/>
</dbReference>
<dbReference type="Proteomes" id="UP000467700">
    <property type="component" value="Unassembled WGS sequence"/>
</dbReference>